<dbReference type="SUPFAM" id="SSF52283">
    <property type="entry name" value="Formate/glycerate dehydrogenase catalytic domain-like"/>
    <property type="match status" value="1"/>
</dbReference>
<dbReference type="InterPro" id="IPR036291">
    <property type="entry name" value="NAD(P)-bd_dom_sf"/>
</dbReference>
<name>A0A1F6D3N4_HANXR</name>
<protein>
    <recommendedName>
        <fullName evidence="9">Hydroxyacid dehydrogenase</fullName>
    </recommendedName>
</protein>
<dbReference type="SUPFAM" id="SSF51735">
    <property type="entry name" value="NAD(P)-binding Rossmann-fold domains"/>
    <property type="match status" value="1"/>
</dbReference>
<dbReference type="PROSITE" id="PS00671">
    <property type="entry name" value="D_2_HYDROXYACID_DH_3"/>
    <property type="match status" value="1"/>
</dbReference>
<dbReference type="Gene3D" id="3.40.50.720">
    <property type="entry name" value="NAD(P)-binding Rossmann-like Domain"/>
    <property type="match status" value="2"/>
</dbReference>
<evidence type="ECO:0008006" key="9">
    <source>
        <dbReference type="Google" id="ProtNLM"/>
    </source>
</evidence>
<evidence type="ECO:0000313" key="7">
    <source>
        <dbReference type="EMBL" id="OGG55632.1"/>
    </source>
</evidence>
<gene>
    <name evidence="7" type="ORF">A3F84_29185</name>
</gene>
<evidence type="ECO:0000256" key="3">
    <source>
        <dbReference type="ARBA" id="ARBA00023027"/>
    </source>
</evidence>
<dbReference type="PANTHER" id="PTHR43761:SF1">
    <property type="entry name" value="D-ISOMER SPECIFIC 2-HYDROXYACID DEHYDROGENASE CATALYTIC DOMAIN-CONTAINING PROTEIN-RELATED"/>
    <property type="match status" value="1"/>
</dbReference>
<dbReference type="InterPro" id="IPR050418">
    <property type="entry name" value="D-iso_2-hydroxyacid_DH_PdxB"/>
</dbReference>
<evidence type="ECO:0000259" key="6">
    <source>
        <dbReference type="Pfam" id="PF02826"/>
    </source>
</evidence>
<dbReference type="InterPro" id="IPR006140">
    <property type="entry name" value="D-isomer_DH_NAD-bd"/>
</dbReference>
<keyword evidence="2 4" id="KW-0560">Oxidoreductase</keyword>
<dbReference type="GO" id="GO:0016616">
    <property type="term" value="F:oxidoreductase activity, acting on the CH-OH group of donors, NAD or NADP as acceptor"/>
    <property type="evidence" value="ECO:0007669"/>
    <property type="project" value="InterPro"/>
</dbReference>
<dbReference type="PANTHER" id="PTHR43761">
    <property type="entry name" value="D-ISOMER SPECIFIC 2-HYDROXYACID DEHYDROGENASE FAMILY PROTEIN (AFU_ORTHOLOGUE AFUA_1G13630)"/>
    <property type="match status" value="1"/>
</dbReference>
<dbReference type="InterPro" id="IPR043322">
    <property type="entry name" value="CtBP"/>
</dbReference>
<organism evidence="7 8">
    <name type="scientific">Handelsmanbacteria sp. (strain RIFCSPLOWO2_12_FULL_64_10)</name>
    <dbReference type="NCBI Taxonomy" id="1817868"/>
    <lineage>
        <taxon>Bacteria</taxon>
        <taxon>Candidatus Handelsmaniibacteriota</taxon>
    </lineage>
</organism>
<evidence type="ECO:0000256" key="1">
    <source>
        <dbReference type="ARBA" id="ARBA00005854"/>
    </source>
</evidence>
<dbReference type="Proteomes" id="UP000178606">
    <property type="component" value="Unassembled WGS sequence"/>
</dbReference>
<evidence type="ECO:0000256" key="2">
    <source>
        <dbReference type="ARBA" id="ARBA00023002"/>
    </source>
</evidence>
<evidence type="ECO:0000259" key="5">
    <source>
        <dbReference type="Pfam" id="PF00389"/>
    </source>
</evidence>
<feature type="domain" description="D-isomer specific 2-hydroxyacid dehydrogenase catalytic" evidence="5">
    <location>
        <begin position="16"/>
        <end position="313"/>
    </location>
</feature>
<evidence type="ECO:0000256" key="4">
    <source>
        <dbReference type="RuleBase" id="RU003719"/>
    </source>
</evidence>
<proteinExistence type="inferred from homology"/>
<dbReference type="CDD" id="cd05299">
    <property type="entry name" value="CtBP_dh"/>
    <property type="match status" value="1"/>
</dbReference>
<dbReference type="InterPro" id="IPR029753">
    <property type="entry name" value="D-isomer_DH_CS"/>
</dbReference>
<sequence length="324" mass="35442">MFKIMLTDTVFSDFAVEEEEIRKIGATLALATYRDEAEMVAALRDADGLINHFAPMTRGVMEQLSKCRVISRCGVGYDNVDVAAATDLGILVAHVRDYCIEEASTHTFALLLACARRLFPIDRSVRAGRWDHAAGRPMRNLATQTVGLVGIGKIGSATAKKALAFGLKALAFDPYAKSAGPDIELVSFEALLERSDYICIHAALTEETRGLFSDAAFARMKPTAYLINGARGAIVDEGALLRALSERRIAGAAVDTVVQEPPDPDNPLFKLDNFIVTSHVSWYSEESIELLRRENARAVSDTLTVGRPKYLVNPEALKKVRRTP</sequence>
<dbReference type="Pfam" id="PF02826">
    <property type="entry name" value="2-Hacid_dh_C"/>
    <property type="match status" value="1"/>
</dbReference>
<comment type="similarity">
    <text evidence="1 4">Belongs to the D-isomer specific 2-hydroxyacid dehydrogenase family.</text>
</comment>
<dbReference type="AlphaFoldDB" id="A0A1F6D3N4"/>
<evidence type="ECO:0000313" key="8">
    <source>
        <dbReference type="Proteomes" id="UP000178606"/>
    </source>
</evidence>
<dbReference type="GO" id="GO:0051287">
    <property type="term" value="F:NAD binding"/>
    <property type="evidence" value="ECO:0007669"/>
    <property type="project" value="InterPro"/>
</dbReference>
<accession>A0A1F6D3N4</accession>
<reference evidence="7 8" key="1">
    <citation type="journal article" date="2016" name="Nat. Commun.">
        <title>Thousands of microbial genomes shed light on interconnected biogeochemical processes in an aquifer system.</title>
        <authorList>
            <person name="Anantharaman K."/>
            <person name="Brown C.T."/>
            <person name="Hug L.A."/>
            <person name="Sharon I."/>
            <person name="Castelle C.J."/>
            <person name="Probst A.J."/>
            <person name="Thomas B.C."/>
            <person name="Singh A."/>
            <person name="Wilkins M.J."/>
            <person name="Karaoz U."/>
            <person name="Brodie E.L."/>
            <person name="Williams K.H."/>
            <person name="Hubbard S.S."/>
            <person name="Banfield J.F."/>
        </authorList>
    </citation>
    <scope>NUCLEOTIDE SEQUENCE [LARGE SCALE GENOMIC DNA]</scope>
    <source>
        <strain evidence="8">RIFCSPLOWO2_12_FULL_64_10</strain>
    </source>
</reference>
<comment type="caution">
    <text evidence="7">The sequence shown here is derived from an EMBL/GenBank/DDBJ whole genome shotgun (WGS) entry which is preliminary data.</text>
</comment>
<keyword evidence="3" id="KW-0520">NAD</keyword>
<dbReference type="EMBL" id="MFKF01000065">
    <property type="protein sequence ID" value="OGG55632.1"/>
    <property type="molecule type" value="Genomic_DNA"/>
</dbReference>
<dbReference type="Pfam" id="PF00389">
    <property type="entry name" value="2-Hacid_dh"/>
    <property type="match status" value="1"/>
</dbReference>
<feature type="domain" description="D-isomer specific 2-hydroxyacid dehydrogenase NAD-binding" evidence="6">
    <location>
        <begin position="108"/>
        <end position="281"/>
    </location>
</feature>
<dbReference type="GO" id="GO:0003714">
    <property type="term" value="F:transcription corepressor activity"/>
    <property type="evidence" value="ECO:0007669"/>
    <property type="project" value="InterPro"/>
</dbReference>
<dbReference type="InterPro" id="IPR006139">
    <property type="entry name" value="D-isomer_2_OHA_DH_cat_dom"/>
</dbReference>